<dbReference type="RefSeq" id="WP_171089785.1">
    <property type="nucleotide sequence ID" value="NZ_CP053069.1"/>
</dbReference>
<reference evidence="1 2" key="1">
    <citation type="submission" date="2020-04" db="EMBL/GenBank/DDBJ databases">
        <title>Usitatibacter rugosus gen. nov., sp. nov. and Usitatibacter palustris sp. nov., novel members of Usitatibacteraceae fam. nov. within the order Nitrosomonadales isolated from soil.</title>
        <authorList>
            <person name="Huber K.J."/>
            <person name="Neumann-Schaal M."/>
            <person name="Geppert A."/>
            <person name="Luckner M."/>
            <person name="Wanner G."/>
            <person name="Overmann J."/>
        </authorList>
    </citation>
    <scope>NUCLEOTIDE SEQUENCE [LARGE SCALE GENOMIC DNA]</scope>
    <source>
        <strain evidence="1 2">0125_3</strain>
    </source>
</reference>
<dbReference type="EMBL" id="CP053069">
    <property type="protein sequence ID" value="QJR09789.1"/>
    <property type="molecule type" value="Genomic_DNA"/>
</dbReference>
<dbReference type="InterPro" id="IPR036388">
    <property type="entry name" value="WH-like_DNA-bd_sf"/>
</dbReference>
<organism evidence="1 2">
    <name type="scientific">Usitatibacter rugosus</name>
    <dbReference type="NCBI Taxonomy" id="2732067"/>
    <lineage>
        <taxon>Bacteria</taxon>
        <taxon>Pseudomonadati</taxon>
        <taxon>Pseudomonadota</taxon>
        <taxon>Betaproteobacteria</taxon>
        <taxon>Nitrosomonadales</taxon>
        <taxon>Usitatibacteraceae</taxon>
        <taxon>Usitatibacter</taxon>
    </lineage>
</organism>
<dbReference type="CDD" id="cd00090">
    <property type="entry name" value="HTH_ARSR"/>
    <property type="match status" value="1"/>
</dbReference>
<dbReference type="GO" id="GO:0006355">
    <property type="term" value="P:regulation of DNA-templated transcription"/>
    <property type="evidence" value="ECO:0007669"/>
    <property type="project" value="UniProtKB-ARBA"/>
</dbReference>
<dbReference type="Pfam" id="PF12840">
    <property type="entry name" value="HTH_20"/>
    <property type="match status" value="1"/>
</dbReference>
<name>A0A6M4GR19_9PROT</name>
<dbReference type="InterPro" id="IPR036390">
    <property type="entry name" value="WH_DNA-bd_sf"/>
</dbReference>
<keyword evidence="2" id="KW-1185">Reference proteome</keyword>
<dbReference type="Gene3D" id="1.10.10.10">
    <property type="entry name" value="Winged helix-like DNA-binding domain superfamily/Winged helix DNA-binding domain"/>
    <property type="match status" value="1"/>
</dbReference>
<dbReference type="InterPro" id="IPR011991">
    <property type="entry name" value="ArsR-like_HTH"/>
</dbReference>
<proteinExistence type="predicted"/>
<dbReference type="SUPFAM" id="SSF46785">
    <property type="entry name" value="Winged helix' DNA-binding domain"/>
    <property type="match status" value="1"/>
</dbReference>
<evidence type="ECO:0000313" key="1">
    <source>
        <dbReference type="EMBL" id="QJR09789.1"/>
    </source>
</evidence>
<dbReference type="Proteomes" id="UP000501534">
    <property type="component" value="Chromosome"/>
</dbReference>
<evidence type="ECO:0000313" key="2">
    <source>
        <dbReference type="Proteomes" id="UP000501534"/>
    </source>
</evidence>
<accession>A0A6M4GR19</accession>
<sequence>MSTVHVVADPRHAALLGAPVRQRILEALSEPGSATTLAKKLGLTRQSVAYHVRQLEDHGYVELVREEARRGCVERIVRRTAQYLVASPEMFGAQGFEPRKVKDKFSSTYLMALASRMAREVGEAQAVAEKAGKPLPTLSADVEVRLASPKAREAFAGELLEAIARLAAKYNDTQAPDGRTYRLVVGAHPIRSPRRPA</sequence>
<dbReference type="AlphaFoldDB" id="A0A6M4GR19"/>
<gene>
    <name evidence="1" type="ORF">DSM104443_00839</name>
</gene>
<evidence type="ECO:0008006" key="3">
    <source>
        <dbReference type="Google" id="ProtNLM"/>
    </source>
</evidence>
<protein>
    <recommendedName>
        <fullName evidence="3">ArsR family transcriptional regulator</fullName>
    </recommendedName>
</protein>
<dbReference type="KEGG" id="uru:DSM104443_00839"/>